<dbReference type="Gene3D" id="3.10.450.50">
    <property type="match status" value="1"/>
</dbReference>
<reference evidence="2" key="1">
    <citation type="journal article" date="2020" name="mSystems">
        <title>Genome- and Community-Level Interaction Insights into Carbon Utilization and Element Cycling Functions of Hydrothermarchaeota in Hydrothermal Sediment.</title>
        <authorList>
            <person name="Zhou Z."/>
            <person name="Liu Y."/>
            <person name="Xu W."/>
            <person name="Pan J."/>
            <person name="Luo Z.H."/>
            <person name="Li M."/>
        </authorList>
    </citation>
    <scope>NUCLEOTIDE SEQUENCE [LARGE SCALE GENOMIC DNA]</scope>
    <source>
        <strain evidence="2">SpSt-402</strain>
    </source>
</reference>
<comment type="caution">
    <text evidence="2">The sequence shown here is derived from an EMBL/GenBank/DDBJ whole genome shotgun (WGS) entry which is preliminary data.</text>
</comment>
<sequence>MTTANTISTQEAEIRQLVAAQQRAICTKDVEQIMSRYANEIVIFDVKPPFQTQGKEAVRQLWEDCLPFFPDASEMETRDLTITTNDEIATAHWLFRLKGEQDHPAMQMWMRATAVCQKRQGTWQILHEHISVPFNPETSQGVLTLNP</sequence>
<dbReference type="InterPro" id="IPR032710">
    <property type="entry name" value="NTF2-like_dom_sf"/>
</dbReference>
<dbReference type="Pfam" id="PF13474">
    <property type="entry name" value="SnoaL_3"/>
    <property type="match status" value="1"/>
</dbReference>
<evidence type="ECO:0000313" key="2">
    <source>
        <dbReference type="EMBL" id="HGW94384.1"/>
    </source>
</evidence>
<dbReference type="InterPro" id="IPR037401">
    <property type="entry name" value="SnoaL-like"/>
</dbReference>
<organism evidence="2">
    <name type="scientific">Oscillatoriales cyanobacterium SpSt-402</name>
    <dbReference type="NCBI Taxonomy" id="2282168"/>
    <lineage>
        <taxon>Bacteria</taxon>
        <taxon>Bacillati</taxon>
        <taxon>Cyanobacteriota</taxon>
        <taxon>Cyanophyceae</taxon>
        <taxon>Oscillatoriophycideae</taxon>
        <taxon>Oscillatoriales</taxon>
    </lineage>
</organism>
<gene>
    <name evidence="2" type="ORF">ENR47_08900</name>
</gene>
<accession>A0A832M3J9</accession>
<dbReference type="EMBL" id="DSRD01000559">
    <property type="protein sequence ID" value="HGW94384.1"/>
    <property type="molecule type" value="Genomic_DNA"/>
</dbReference>
<protein>
    <submittedName>
        <fullName evidence="2">DUF4440 domain-containing protein</fullName>
    </submittedName>
</protein>
<name>A0A832M3J9_9CYAN</name>
<proteinExistence type="predicted"/>
<feature type="domain" description="SnoaL-like" evidence="1">
    <location>
        <begin position="14"/>
        <end position="134"/>
    </location>
</feature>
<dbReference type="AlphaFoldDB" id="A0A832M3J9"/>
<evidence type="ECO:0000259" key="1">
    <source>
        <dbReference type="Pfam" id="PF13474"/>
    </source>
</evidence>
<dbReference type="SUPFAM" id="SSF54427">
    <property type="entry name" value="NTF2-like"/>
    <property type="match status" value="1"/>
</dbReference>